<dbReference type="Proteomes" id="UP000663881">
    <property type="component" value="Unassembled WGS sequence"/>
</dbReference>
<evidence type="ECO:0000256" key="2">
    <source>
        <dbReference type="ARBA" id="ARBA00007337"/>
    </source>
</evidence>
<dbReference type="PROSITE" id="PS51469">
    <property type="entry name" value="SUN"/>
    <property type="match status" value="1"/>
</dbReference>
<feature type="region of interest" description="Disordered" evidence="7">
    <location>
        <begin position="940"/>
        <end position="997"/>
    </location>
</feature>
<dbReference type="PANTHER" id="PTHR12953">
    <property type="entry name" value="MEMBRANE PROTEIN CH1 RELATED"/>
    <property type="match status" value="1"/>
</dbReference>
<dbReference type="Proteomes" id="UP000663891">
    <property type="component" value="Unassembled WGS sequence"/>
</dbReference>
<evidence type="ECO:0000313" key="11">
    <source>
        <dbReference type="EMBL" id="CAF3490616.1"/>
    </source>
</evidence>
<sequence>MTKDKKQAQHDEAMDTSAANGDENGAENSGPSYEDKFKYMNAMASPIAPKKLAKKVFKVIKQATKQKNYVRLGLRETQKYIRRGEKGLVVFAGNVTPIDIYSHMPVVCEEANIPYVFVPSKEDLGSIIRANRTCCLLMVRSHADYKELITCTDPIDDNNRNDKNDQTIIDEYSSQLNDNISSDTNSESTSIIENDVLTISIEDKSDASDEVFSSTNSLFIADNQVNDDQPTTTATPLVTKKNLSNINSFEEWKQQQLYADLIKKGKVTDQNSVTSETSSPGSSKGGTSTSTNGQQVVSNGGSPKKGKLRKNFASASCGAKILAHNVEAQNVPSILSSSPDEYMLNPCNAKIWFVIELCESIRIFNIEIANFELFSSVPKTFRVSASDRYSTKDWHRHHLGTFNASFNRTIQSFQTLESTTYLKYVKFELLDFHGHEHYCPLSVVRIHGSNVEDELITMEENTNLVDSNSFTNIQDGTQDDDDDDDNDLSNEQQVGGIIGSAIIDLAKRVFRRQTIRGTISTTSIPITTTNELKTDCHQSVFNNSATNDSIKLWRQSDTFKQCIAEFLEGLWVNFTTCTIYLSHICLKSNYCCQCPSTIINNKINRIKSTLNIYINPCGYYHILTNHLVCEKEKLNNVNKTIPTNLNNESTEDSGERNVTIEKNDTVTIVNESTNVSTNQSELNLSNLSSSVNQIPTIIDRTVEQTFANNISDETPLVVESEIPTDTINETSFQPSAIESTNIDFEAVESTVDPNTIDEVGAATPSTLTNHEAMPPLISSTWLKGMLINTKSLPELFKVIEKLNFNLTLSNRYLQELSQHYVKKLDETQQTTDLLLKASKSANEKLENLEEHFYKLQEDFNDISYRLIKLEAWIPFIVFIMFCLIMWSIWLTCRISRLRSKLNRITDEYIKIKTVKVIDEDEEEEDNNDDDNPPIICNGLSKRKLSTDSSDSNPTRSQRVPDDPPLTKIKENGVEKIEHKNKGKPSNQTRHLLTLSTI</sequence>
<dbReference type="GO" id="GO:0034975">
    <property type="term" value="P:protein folding in endoplasmic reticulum"/>
    <property type="evidence" value="ECO:0007669"/>
    <property type="project" value="TreeGrafter"/>
</dbReference>
<gene>
    <name evidence="11" type="ORF">OKA104_LOCUS897</name>
    <name evidence="10" type="ORF">VCS650_LOCUS29143</name>
</gene>
<evidence type="ECO:0000256" key="1">
    <source>
        <dbReference type="ARBA" id="ARBA00004308"/>
    </source>
</evidence>
<comment type="similarity">
    <text evidence="2">Belongs to the eukaryotic ribosomal protein eL8 family.</text>
</comment>
<evidence type="ECO:0000313" key="10">
    <source>
        <dbReference type="EMBL" id="CAF1266016.1"/>
    </source>
</evidence>
<dbReference type="GO" id="GO:1990904">
    <property type="term" value="C:ribonucleoprotein complex"/>
    <property type="evidence" value="ECO:0007669"/>
    <property type="project" value="UniProtKB-KW"/>
</dbReference>
<evidence type="ECO:0000256" key="5">
    <source>
        <dbReference type="ARBA" id="ARBA00023136"/>
    </source>
</evidence>
<feature type="compositionally biased region" description="Acidic residues" evidence="7">
    <location>
        <begin position="477"/>
        <end position="488"/>
    </location>
</feature>
<evidence type="ECO:0000313" key="12">
    <source>
        <dbReference type="Proteomes" id="UP000663881"/>
    </source>
</evidence>
<feature type="region of interest" description="Disordered" evidence="7">
    <location>
        <begin position="467"/>
        <end position="490"/>
    </location>
</feature>
<dbReference type="PROSITE" id="PS01082">
    <property type="entry name" value="RIBOSOMAL_L7AE"/>
    <property type="match status" value="1"/>
</dbReference>
<feature type="region of interest" description="Disordered" evidence="7">
    <location>
        <begin position="1"/>
        <end position="33"/>
    </location>
</feature>
<dbReference type="EMBL" id="CAJNON010000444">
    <property type="protein sequence ID" value="CAF1266016.1"/>
    <property type="molecule type" value="Genomic_DNA"/>
</dbReference>
<accession>A0A818GF63</accession>
<organism evidence="11 12">
    <name type="scientific">Adineta steineri</name>
    <dbReference type="NCBI Taxonomy" id="433720"/>
    <lineage>
        <taxon>Eukaryota</taxon>
        <taxon>Metazoa</taxon>
        <taxon>Spiralia</taxon>
        <taxon>Gnathifera</taxon>
        <taxon>Rotifera</taxon>
        <taxon>Eurotatoria</taxon>
        <taxon>Bdelloidea</taxon>
        <taxon>Adinetida</taxon>
        <taxon>Adinetidae</taxon>
        <taxon>Adineta</taxon>
    </lineage>
</organism>
<dbReference type="Pfam" id="PF07738">
    <property type="entry name" value="Sad1_UNC"/>
    <property type="match status" value="1"/>
</dbReference>
<feature type="compositionally biased region" description="Basic and acidic residues" evidence="7">
    <location>
        <begin position="967"/>
        <end position="979"/>
    </location>
</feature>
<dbReference type="PANTHER" id="PTHR12953:SF0">
    <property type="entry name" value="SUN DOMAIN-CONTAINING OSSIFICATION FACTOR"/>
    <property type="match status" value="1"/>
</dbReference>
<dbReference type="OrthoDB" id="266334at2759"/>
<keyword evidence="3 8" id="KW-0812">Transmembrane</keyword>
<dbReference type="AlphaFoldDB" id="A0A818GF63"/>
<feature type="compositionally biased region" description="Polar residues" evidence="7">
    <location>
        <begin position="467"/>
        <end position="476"/>
    </location>
</feature>
<feature type="compositionally biased region" description="Basic and acidic residues" evidence="7">
    <location>
        <begin position="1"/>
        <end position="13"/>
    </location>
</feature>
<dbReference type="GO" id="GO:0016020">
    <property type="term" value="C:membrane"/>
    <property type="evidence" value="ECO:0007669"/>
    <property type="project" value="InterPro"/>
</dbReference>
<feature type="compositionally biased region" description="Low complexity" evidence="7">
    <location>
        <begin position="272"/>
        <end position="293"/>
    </location>
</feature>
<dbReference type="Gene3D" id="3.30.1330.30">
    <property type="match status" value="1"/>
</dbReference>
<feature type="compositionally biased region" description="Polar residues" evidence="7">
    <location>
        <begin position="983"/>
        <end position="997"/>
    </location>
</feature>
<comment type="caution">
    <text evidence="11">The sequence shown here is derived from an EMBL/GenBank/DDBJ whole genome shotgun (WGS) entry which is preliminary data.</text>
</comment>
<dbReference type="Gene3D" id="2.60.120.260">
    <property type="entry name" value="Galactose-binding domain-like"/>
    <property type="match status" value="1"/>
</dbReference>
<evidence type="ECO:0000256" key="3">
    <source>
        <dbReference type="ARBA" id="ARBA00022692"/>
    </source>
</evidence>
<dbReference type="GO" id="GO:0042254">
    <property type="term" value="P:ribosome biogenesis"/>
    <property type="evidence" value="ECO:0007669"/>
    <property type="project" value="InterPro"/>
</dbReference>
<evidence type="ECO:0000256" key="4">
    <source>
        <dbReference type="ARBA" id="ARBA00022989"/>
    </source>
</evidence>
<dbReference type="InterPro" id="IPR004038">
    <property type="entry name" value="Ribosomal_eL8/eL30/eS12/Gad45"/>
</dbReference>
<keyword evidence="5 8" id="KW-0472">Membrane</keyword>
<protein>
    <recommendedName>
        <fullName evidence="9">SUN domain-containing protein</fullName>
    </recommendedName>
</protein>
<dbReference type="PRINTS" id="PR00881">
    <property type="entry name" value="L7ARS6FAMILY"/>
</dbReference>
<dbReference type="GO" id="GO:0005737">
    <property type="term" value="C:cytoplasm"/>
    <property type="evidence" value="ECO:0007669"/>
    <property type="project" value="TreeGrafter"/>
</dbReference>
<name>A0A818GF63_9BILA</name>
<dbReference type="InterPro" id="IPR029064">
    <property type="entry name" value="Ribosomal_eL30-like_sf"/>
</dbReference>
<feature type="transmembrane region" description="Helical" evidence="8">
    <location>
        <begin position="871"/>
        <end position="892"/>
    </location>
</feature>
<dbReference type="InterPro" id="IPR012919">
    <property type="entry name" value="SUN_dom"/>
</dbReference>
<feature type="domain" description="SUN" evidence="9">
    <location>
        <begin position="281"/>
        <end position="451"/>
    </location>
</feature>
<dbReference type="SUPFAM" id="SSF55315">
    <property type="entry name" value="L30e-like"/>
    <property type="match status" value="1"/>
</dbReference>
<reference evidence="11" key="1">
    <citation type="submission" date="2021-02" db="EMBL/GenBank/DDBJ databases">
        <authorList>
            <person name="Nowell W R."/>
        </authorList>
    </citation>
    <scope>NUCLEOTIDE SEQUENCE</scope>
</reference>
<evidence type="ECO:0000259" key="9">
    <source>
        <dbReference type="PROSITE" id="PS51469"/>
    </source>
</evidence>
<dbReference type="EMBL" id="CAJOAY010000020">
    <property type="protein sequence ID" value="CAF3490616.1"/>
    <property type="molecule type" value="Genomic_DNA"/>
</dbReference>
<proteinExistence type="inferred from homology"/>
<comment type="subcellular location">
    <subcellularLocation>
        <location evidence="1">Endomembrane system</location>
    </subcellularLocation>
</comment>
<evidence type="ECO:0000256" key="8">
    <source>
        <dbReference type="SAM" id="Phobius"/>
    </source>
</evidence>
<feature type="compositionally biased region" description="Polar residues" evidence="7">
    <location>
        <begin position="946"/>
        <end position="957"/>
    </location>
</feature>
<feature type="region of interest" description="Disordered" evidence="7">
    <location>
        <begin position="269"/>
        <end position="308"/>
    </location>
</feature>
<evidence type="ECO:0000256" key="7">
    <source>
        <dbReference type="SAM" id="MobiDB-lite"/>
    </source>
</evidence>
<dbReference type="InterPro" id="IPR018492">
    <property type="entry name" value="Ribosomal_eL8/Nhp2"/>
</dbReference>
<dbReference type="InterPro" id="IPR004037">
    <property type="entry name" value="Ribosomal_eL8-like_CS"/>
</dbReference>
<dbReference type="InterPro" id="IPR045120">
    <property type="entry name" value="Suco/Slp1-like"/>
</dbReference>
<dbReference type="GO" id="GO:0012505">
    <property type="term" value="C:endomembrane system"/>
    <property type="evidence" value="ECO:0007669"/>
    <property type="project" value="UniProtKB-SubCell"/>
</dbReference>
<keyword evidence="4 8" id="KW-1133">Transmembrane helix</keyword>
<keyword evidence="6" id="KW-0687">Ribonucleoprotein</keyword>
<evidence type="ECO:0000256" key="6">
    <source>
        <dbReference type="ARBA" id="ARBA00023274"/>
    </source>
</evidence>
<dbReference type="Pfam" id="PF01248">
    <property type="entry name" value="Ribosomal_L7Ae"/>
    <property type="match status" value="1"/>
</dbReference>